<keyword evidence="3" id="KW-1185">Reference proteome</keyword>
<evidence type="ECO:0000313" key="3">
    <source>
        <dbReference type="Proteomes" id="UP000218165"/>
    </source>
</evidence>
<protein>
    <submittedName>
        <fullName evidence="2">Uncharacterized protein</fullName>
    </submittedName>
</protein>
<dbReference type="Proteomes" id="UP000218165">
    <property type="component" value="Chromosome"/>
</dbReference>
<proteinExistence type="predicted"/>
<dbReference type="AlphaFoldDB" id="A0A291GKQ8"/>
<evidence type="ECO:0000256" key="1">
    <source>
        <dbReference type="SAM" id="MobiDB-lite"/>
    </source>
</evidence>
<organism evidence="2 3">
    <name type="scientific">Brachybacterium vulturis</name>
    <dbReference type="NCBI Taxonomy" id="2017484"/>
    <lineage>
        <taxon>Bacteria</taxon>
        <taxon>Bacillati</taxon>
        <taxon>Actinomycetota</taxon>
        <taxon>Actinomycetes</taxon>
        <taxon>Micrococcales</taxon>
        <taxon>Dermabacteraceae</taxon>
        <taxon>Brachybacterium</taxon>
    </lineage>
</organism>
<gene>
    <name evidence="2" type="ORF">CFK38_05815</name>
</gene>
<sequence>MFSAVSVAAATGSSFQVCQPSPPTAASPSSQPAIDPAPTAAVWCRSWMNCAACASDTPGTYARYETGLNVTAIEPTKSPAPIHDCFAVWPRAVVGSKSTPTIEVTPMIPFLAKFPIPCQNDSSQLRFSATGLPHGIGSGEFMICSAVTAVYPVSTAPICSTLIPFAQFVAAVETRSISPAYRPSNSSFRAVAGPCSRQDTCSVSYEIGLFPECRRRRLTAWPLRRPRAPLAGRPP</sequence>
<reference evidence="3" key="1">
    <citation type="submission" date="2017-09" db="EMBL/GenBank/DDBJ databases">
        <title>Brachybacterium sp. VM2412.</title>
        <authorList>
            <person name="Tak E.J."/>
            <person name="Bae J.-W."/>
        </authorList>
    </citation>
    <scope>NUCLEOTIDE SEQUENCE [LARGE SCALE GENOMIC DNA]</scope>
    <source>
        <strain evidence="3">VM2412</strain>
    </source>
</reference>
<evidence type="ECO:0000313" key="2">
    <source>
        <dbReference type="EMBL" id="ATG51103.1"/>
    </source>
</evidence>
<feature type="region of interest" description="Disordered" evidence="1">
    <location>
        <begin position="15"/>
        <end position="34"/>
    </location>
</feature>
<accession>A0A291GKQ8</accession>
<dbReference type="KEGG" id="brz:CFK38_05815"/>
<dbReference type="EMBL" id="CP023563">
    <property type="protein sequence ID" value="ATG51103.1"/>
    <property type="molecule type" value="Genomic_DNA"/>
</dbReference>
<name>A0A291GKQ8_9MICO</name>